<feature type="binding site" evidence="5">
    <location>
        <position position="187"/>
    </location>
    <ligand>
        <name>ATP</name>
        <dbReference type="ChEBI" id="CHEBI:30616"/>
    </ligand>
</feature>
<organism evidence="7 8">
    <name type="scientific">Hamiltosporidium tvaerminnensis</name>
    <dbReference type="NCBI Taxonomy" id="1176355"/>
    <lineage>
        <taxon>Eukaryota</taxon>
        <taxon>Fungi</taxon>
        <taxon>Fungi incertae sedis</taxon>
        <taxon>Microsporidia</taxon>
        <taxon>Dubosqiidae</taxon>
        <taxon>Hamiltosporidium</taxon>
    </lineage>
</organism>
<proteinExistence type="inferred from homology"/>
<dbReference type="VEuPathDB" id="MicrosporidiaDB:CWI37_1544p0010"/>
<dbReference type="InterPro" id="IPR037196">
    <property type="entry name" value="HSP90_C"/>
</dbReference>
<keyword evidence="2 5" id="KW-0547">Nucleotide-binding</keyword>
<comment type="caution">
    <text evidence="7">The sequence shown here is derived from an EMBL/GenBank/DDBJ whole genome shotgun (WGS) entry which is preliminary data.</text>
</comment>
<dbReference type="Gene3D" id="3.30.230.80">
    <property type="match status" value="1"/>
</dbReference>
<dbReference type="Proteomes" id="UP000292362">
    <property type="component" value="Unassembled WGS sequence"/>
</dbReference>
<dbReference type="SUPFAM" id="SSF54211">
    <property type="entry name" value="Ribosomal protein S5 domain 2-like"/>
    <property type="match status" value="1"/>
</dbReference>
<feature type="compositionally biased region" description="Low complexity" evidence="6">
    <location>
        <begin position="323"/>
        <end position="340"/>
    </location>
</feature>
<dbReference type="InterPro" id="IPR036890">
    <property type="entry name" value="HATPase_C_sf"/>
</dbReference>
<dbReference type="AlphaFoldDB" id="A0A4V2JU61"/>
<feature type="binding site" evidence="5">
    <location>
        <position position="47"/>
    </location>
    <ligand>
        <name>ATP</name>
        <dbReference type="ChEBI" id="CHEBI:30616"/>
    </ligand>
</feature>
<feature type="binding site" evidence="5">
    <location>
        <position position="43"/>
    </location>
    <ligand>
        <name>ATP</name>
        <dbReference type="ChEBI" id="CHEBI:30616"/>
    </ligand>
</feature>
<dbReference type="PRINTS" id="PR00775">
    <property type="entry name" value="HEATSHOCK90"/>
</dbReference>
<dbReference type="InterPro" id="IPR020568">
    <property type="entry name" value="Ribosomal_Su5_D2-typ_SF"/>
</dbReference>
<evidence type="ECO:0000256" key="4">
    <source>
        <dbReference type="ARBA" id="ARBA00023186"/>
    </source>
</evidence>
<dbReference type="Gene3D" id="3.30.565.10">
    <property type="entry name" value="Histidine kinase-like ATPase, C-terminal domain"/>
    <property type="match status" value="1"/>
</dbReference>
<dbReference type="CDD" id="cd16927">
    <property type="entry name" value="HATPase_Hsp90-like"/>
    <property type="match status" value="1"/>
</dbReference>
<feature type="binding site" evidence="5">
    <location>
        <position position="97"/>
    </location>
    <ligand>
        <name>ATP</name>
        <dbReference type="ChEBI" id="CHEBI:30616"/>
    </ligand>
</feature>
<dbReference type="InterPro" id="IPR001404">
    <property type="entry name" value="Hsp90_fam"/>
</dbReference>
<reference evidence="7 8" key="1">
    <citation type="submission" date="2017-12" db="EMBL/GenBank/DDBJ databases">
        <authorList>
            <person name="Pombert J.-F."/>
            <person name="Haag K.L."/>
            <person name="Ebert D."/>
        </authorList>
    </citation>
    <scope>NUCLEOTIDE SEQUENCE [LARGE SCALE GENOMIC DNA]</scope>
    <source>
        <strain evidence="7">FI-OER-3-3</strain>
    </source>
</reference>
<dbReference type="HAMAP" id="MF_00505">
    <property type="entry name" value="HSP90"/>
    <property type="match status" value="1"/>
</dbReference>
<accession>A0A4V2JU61</accession>
<dbReference type="Pfam" id="PF00183">
    <property type="entry name" value="HSP90"/>
    <property type="match status" value="2"/>
</dbReference>
<feature type="binding site" evidence="5">
    <location>
        <begin position="136"/>
        <end position="141"/>
    </location>
    <ligand>
        <name>ATP</name>
        <dbReference type="ChEBI" id="CHEBI:30616"/>
    </ligand>
</feature>
<evidence type="ECO:0000256" key="6">
    <source>
        <dbReference type="SAM" id="MobiDB-lite"/>
    </source>
</evidence>
<dbReference type="GO" id="GO:0140662">
    <property type="term" value="F:ATP-dependent protein folding chaperone"/>
    <property type="evidence" value="ECO:0007669"/>
    <property type="project" value="InterPro"/>
</dbReference>
<dbReference type="Pfam" id="PF13589">
    <property type="entry name" value="HATPase_c_3"/>
    <property type="match status" value="1"/>
</dbReference>
<gene>
    <name evidence="7" type="ORF">CWI37_1544p0010</name>
</gene>
<dbReference type="FunFam" id="3.30.565.10:FF:000005">
    <property type="entry name" value="Heat shock protein 90"/>
    <property type="match status" value="1"/>
</dbReference>
<evidence type="ECO:0000256" key="2">
    <source>
        <dbReference type="ARBA" id="ARBA00022741"/>
    </source>
</evidence>
<protein>
    <submittedName>
        <fullName evidence="7">Heat shock protein 90</fullName>
    </submittedName>
</protein>
<feature type="region of interest" description="Disordered" evidence="6">
    <location>
        <begin position="252"/>
        <end position="272"/>
    </location>
</feature>
<evidence type="ECO:0000256" key="3">
    <source>
        <dbReference type="ARBA" id="ARBA00022840"/>
    </source>
</evidence>
<dbReference type="FunFam" id="3.30.230.80:FF:000001">
    <property type="entry name" value="Heat shock protein 90 alpha"/>
    <property type="match status" value="1"/>
</dbReference>
<evidence type="ECO:0000313" key="8">
    <source>
        <dbReference type="Proteomes" id="UP000292362"/>
    </source>
</evidence>
<comment type="similarity">
    <text evidence="1">Belongs to the heat shock protein 90 family.</text>
</comment>
<keyword evidence="7" id="KW-0346">Stress response</keyword>
<dbReference type="GO" id="GO:0005524">
    <property type="term" value="F:ATP binding"/>
    <property type="evidence" value="ECO:0007669"/>
    <property type="project" value="UniProtKB-KW"/>
</dbReference>
<dbReference type="SUPFAM" id="SSF55874">
    <property type="entry name" value="ATPase domain of HSP90 chaperone/DNA topoisomerase II/histidine kinase"/>
    <property type="match status" value="1"/>
</dbReference>
<feature type="binding site" evidence="5">
    <location>
        <begin position="112"/>
        <end position="113"/>
    </location>
    <ligand>
        <name>ATP</name>
        <dbReference type="ChEBI" id="CHEBI:30616"/>
    </ligand>
</feature>
<feature type="binding site" evidence="5">
    <location>
        <position position="462"/>
    </location>
    <ligand>
        <name>ATP</name>
        <dbReference type="ChEBI" id="CHEBI:30616"/>
    </ligand>
</feature>
<dbReference type="SUPFAM" id="SSF110942">
    <property type="entry name" value="HSP90 C-terminal domain"/>
    <property type="match status" value="1"/>
</dbReference>
<dbReference type="Gene3D" id="1.20.120.790">
    <property type="entry name" value="Heat shock protein 90, C-terminal domain"/>
    <property type="match status" value="1"/>
</dbReference>
<evidence type="ECO:0000313" key="7">
    <source>
        <dbReference type="EMBL" id="TBT98911.1"/>
    </source>
</evidence>
<name>A0A4V2JU61_9MICR</name>
<keyword evidence="3 5" id="KW-0067">ATP-binding</keyword>
<keyword evidence="4" id="KW-0143">Chaperone</keyword>
<evidence type="ECO:0000256" key="1">
    <source>
        <dbReference type="ARBA" id="ARBA00008239"/>
    </source>
</evidence>
<dbReference type="GO" id="GO:0016887">
    <property type="term" value="F:ATP hydrolysis activity"/>
    <property type="evidence" value="ECO:0007669"/>
    <property type="project" value="InterPro"/>
</dbReference>
<feature type="binding site" evidence="5">
    <location>
        <position position="92"/>
    </location>
    <ligand>
        <name>ATP</name>
        <dbReference type="ChEBI" id="CHEBI:30616"/>
    </ligand>
</feature>
<sequence>MTQENTQPENQNQEHHKYDVEVQSLLSIIINSVYSSKEYFLRELISNASDACDKLKSSWADFNAQNLPIDSPSSLCIHIIPNQHNKTLVIQDNGIGMSKSNLLSFLGVIANSGTKKFKEALAQQGKKADVGTLIGQFGVGFYSAFLVADTVQVITKHPQDTAYVWESSGLSGFTIQPAPTFPLSHGTQLILHLKEGESEYLTKSKLESIIKKYSMFIEYPIYLHEEVEEEVDIVEEVEGEKVEAEKVDEVEGEKVEGEKVEDEKVEAEKVDEVEGEKIEEIKDEIKEEIQEEIKEEVEGEIQEEVKEELKDEIQEEVKEEDTPTIQPTIQPTTQSSIQPSKKTVKSIKQHHVNKDKPIWTRDPKEVTQEEYSQFYKTISGDWEEPLMVKHCYLEGLVSFYMVLFIPKRSRFNMFEKGNKKDSIKLYVQNVFVTDDLEDAVPDWMSFVSGVICSNDLPMNVSREFLQGKNALKMIKRSLGKKVLELIEDVARDEEKYKIFYKEFSAALKLAVRENESSDRHANLLRYYSTKSEDKMTDFKGYVSRMKEGQKQIYVLTGLSKEEVTRSPFLSRFSDYEVLLMHEAVDEVMLQGFKKYNNYDIQRINAEGVELVEDSKDGNGKENKEEERKEFEGLCSFIKEVLSNSVEKVIISKGTGVIPCVISTTKWSHSAAMENIIRSQPGAENNQFLKLMGTSKKILELDINSALIKKVKQVYDEGNKSMLKGYVNIIFENALIGCGYKIDDCSDYSNKMFSCIERAFMSEAGNKNEGVFCGDVCGDKVEELNDVE</sequence>
<dbReference type="PANTHER" id="PTHR11528">
    <property type="entry name" value="HEAT SHOCK PROTEIN 90 FAMILY MEMBER"/>
    <property type="match status" value="1"/>
</dbReference>
<dbReference type="Gene3D" id="3.40.50.11260">
    <property type="match status" value="1"/>
</dbReference>
<feature type="region of interest" description="Disordered" evidence="6">
    <location>
        <begin position="316"/>
        <end position="340"/>
    </location>
</feature>
<dbReference type="GO" id="GO:0051082">
    <property type="term" value="F:unfolded protein binding"/>
    <property type="evidence" value="ECO:0007669"/>
    <property type="project" value="InterPro"/>
</dbReference>
<dbReference type="PIRSF" id="PIRSF002583">
    <property type="entry name" value="Hsp90"/>
    <property type="match status" value="1"/>
</dbReference>
<evidence type="ECO:0000256" key="5">
    <source>
        <dbReference type="PIRSR" id="PIRSR002583-1"/>
    </source>
</evidence>
<dbReference type="EMBL" id="PITJ01001544">
    <property type="protein sequence ID" value="TBT98911.1"/>
    <property type="molecule type" value="Genomic_DNA"/>
</dbReference>
<dbReference type="InterPro" id="IPR020575">
    <property type="entry name" value="Hsp90_N"/>
</dbReference>